<accession>A0AAW1RBW5</accession>
<dbReference type="EMBL" id="JALJOS010000014">
    <property type="protein sequence ID" value="KAK9831204.1"/>
    <property type="molecule type" value="Genomic_DNA"/>
</dbReference>
<keyword evidence="5" id="KW-1185">Reference proteome</keyword>
<name>A0AAW1RBW5_9CHLO</name>
<evidence type="ECO:0000313" key="4">
    <source>
        <dbReference type="EMBL" id="KAK9831204.1"/>
    </source>
</evidence>
<comment type="caution">
    <text evidence="4">The sequence shown here is derived from an EMBL/GenBank/DDBJ whole genome shotgun (WGS) entry which is preliminary data.</text>
</comment>
<dbReference type="InterPro" id="IPR051091">
    <property type="entry name" value="O-Glucosyltr/Glycosyltrsf_90"/>
</dbReference>
<evidence type="ECO:0000256" key="1">
    <source>
        <dbReference type="ARBA" id="ARBA00010118"/>
    </source>
</evidence>
<gene>
    <name evidence="4" type="ORF">WJX74_007333</name>
</gene>
<evidence type="ECO:0000259" key="3">
    <source>
        <dbReference type="SMART" id="SM00672"/>
    </source>
</evidence>
<proteinExistence type="inferred from homology"/>
<dbReference type="AlphaFoldDB" id="A0AAW1RBW5"/>
<dbReference type="PANTHER" id="PTHR12203">
    <property type="entry name" value="KDEL LYS-ASP-GLU-LEU CONTAINING - RELATED"/>
    <property type="match status" value="1"/>
</dbReference>
<dbReference type="SMART" id="SM00672">
    <property type="entry name" value="CAP10"/>
    <property type="match status" value="1"/>
</dbReference>
<evidence type="ECO:0000313" key="5">
    <source>
        <dbReference type="Proteomes" id="UP001438707"/>
    </source>
</evidence>
<dbReference type="Pfam" id="PF05686">
    <property type="entry name" value="Glyco_transf_90"/>
    <property type="match status" value="1"/>
</dbReference>
<protein>
    <recommendedName>
        <fullName evidence="3">Glycosyl transferase CAP10 domain-containing protein</fullName>
    </recommendedName>
</protein>
<keyword evidence="2" id="KW-0808">Transferase</keyword>
<comment type="similarity">
    <text evidence="1">Belongs to the glycosyltransferase 90 family.</text>
</comment>
<dbReference type="GO" id="GO:0016740">
    <property type="term" value="F:transferase activity"/>
    <property type="evidence" value="ECO:0007669"/>
    <property type="project" value="UniProtKB-KW"/>
</dbReference>
<organism evidence="4 5">
    <name type="scientific">Apatococcus lobatus</name>
    <dbReference type="NCBI Taxonomy" id="904363"/>
    <lineage>
        <taxon>Eukaryota</taxon>
        <taxon>Viridiplantae</taxon>
        <taxon>Chlorophyta</taxon>
        <taxon>core chlorophytes</taxon>
        <taxon>Trebouxiophyceae</taxon>
        <taxon>Chlorellales</taxon>
        <taxon>Chlorellaceae</taxon>
        <taxon>Apatococcus</taxon>
    </lineage>
</organism>
<dbReference type="InterPro" id="IPR006598">
    <property type="entry name" value="CAP10"/>
</dbReference>
<feature type="domain" description="Glycosyl transferase CAP10" evidence="3">
    <location>
        <begin position="181"/>
        <end position="422"/>
    </location>
</feature>
<reference evidence="4 5" key="1">
    <citation type="journal article" date="2024" name="Nat. Commun.">
        <title>Phylogenomics reveals the evolutionary origins of lichenization in chlorophyte algae.</title>
        <authorList>
            <person name="Puginier C."/>
            <person name="Libourel C."/>
            <person name="Otte J."/>
            <person name="Skaloud P."/>
            <person name="Haon M."/>
            <person name="Grisel S."/>
            <person name="Petersen M."/>
            <person name="Berrin J.G."/>
            <person name="Delaux P.M."/>
            <person name="Dal Grande F."/>
            <person name="Keller J."/>
        </authorList>
    </citation>
    <scope>NUCLEOTIDE SEQUENCE [LARGE SCALE GENOMIC DNA]</scope>
    <source>
        <strain evidence="4 5">SAG 2145</strain>
    </source>
</reference>
<dbReference type="PANTHER" id="PTHR12203:SF35">
    <property type="entry name" value="PROTEIN O-GLUCOSYLTRANSFERASE 1"/>
    <property type="match status" value="1"/>
</dbReference>
<dbReference type="Proteomes" id="UP001438707">
    <property type="component" value="Unassembled WGS sequence"/>
</dbReference>
<sequence length="458" mass="52256">MSRSSRWQLSGVSRLQRHCSSCCGIDLGTLQSWSLPAAALGIVSLAFLLGFRGTWNSPQEEVLIRNEWHSTGWQMKETAVTYSRRVSEVYNADENATFTLEAAQDVLLEGVERDLAPFRHRGITLQMVEHAYCMSTYDVPSFRVQIINNQVYIAGETEGFQDLNLRNKKVLALVIGAFPDSIPDVDFVIQGSDWMPHNMNETHEDCRQQGPVWTANKQAHDVHGILFPDESWLDWDQIQALISTASKRLSWKQRESRLLFRGAPTGDRAYWLDTPEVRESDELDVKVVKEWWGAGRAEYLSPAEQCRSKYLLYFAGNTWASRLKKQLLCNSTVVVHPSPYVGFWWHLLEHGHNVHIMEPIQTPDDSGRELSAAIKELKGNDTRAQQIAANGQHLALHVLTNEAMLAYWHKLLTGYAKLQRFKPTLHADAMPLDRSIFDPQDRVQMPHGHRTCHVCRQS</sequence>
<evidence type="ECO:0000256" key="2">
    <source>
        <dbReference type="ARBA" id="ARBA00022679"/>
    </source>
</evidence>